<protein>
    <recommendedName>
        <fullName evidence="8">Carbamoyl phosphate synthase small chain</fullName>
        <ecNumber evidence="8">6.3.5.5</ecNumber>
    </recommendedName>
    <alternativeName>
        <fullName evidence="8">Carbamoyl phosphate synthetase glutamine chain</fullName>
    </alternativeName>
</protein>
<dbReference type="PRINTS" id="PR00096">
    <property type="entry name" value="GATASE"/>
</dbReference>
<comment type="caution">
    <text evidence="8">Lacks conserved residue(s) required for the propagation of feature annotation.</text>
</comment>
<dbReference type="SUPFAM" id="SSF52021">
    <property type="entry name" value="Carbamoyl phosphate synthetase, small subunit N-terminal domain"/>
    <property type="match status" value="1"/>
</dbReference>
<dbReference type="InterPro" id="IPR002474">
    <property type="entry name" value="CarbamoylP_synth_ssu_N"/>
</dbReference>
<feature type="region of interest" description="CPSase" evidence="8">
    <location>
        <begin position="1"/>
        <end position="185"/>
    </location>
</feature>
<dbReference type="Gene3D" id="3.40.50.880">
    <property type="match status" value="1"/>
</dbReference>
<accession>A0AAV5B0P9</accession>
<evidence type="ECO:0000259" key="9">
    <source>
        <dbReference type="SMART" id="SM01097"/>
    </source>
</evidence>
<keyword evidence="6 8" id="KW-0315">Glutamine amidotransferase</keyword>
<dbReference type="EC" id="6.3.5.5" evidence="8"/>
<keyword evidence="8" id="KW-0028">Amino-acid biosynthesis</keyword>
<evidence type="ECO:0000256" key="2">
    <source>
        <dbReference type="ARBA" id="ARBA00007800"/>
    </source>
</evidence>
<feature type="binding site" evidence="8">
    <location>
        <position position="262"/>
    </location>
    <ligand>
        <name>L-glutamine</name>
        <dbReference type="ChEBI" id="CHEBI:58359"/>
    </ligand>
</feature>
<dbReference type="AlphaFoldDB" id="A0AAV5B0P9"/>
<gene>
    <name evidence="8 10" type="primary">carA</name>
    <name evidence="10" type="ORF">ATOP_04370</name>
</gene>
<feature type="active site" evidence="8">
    <location>
        <position position="379"/>
    </location>
</feature>
<dbReference type="GO" id="GO:0006526">
    <property type="term" value="P:L-arginine biosynthetic process"/>
    <property type="evidence" value="ECO:0007669"/>
    <property type="project" value="UniProtKB-UniRule"/>
</dbReference>
<keyword evidence="8" id="KW-0665">Pyrimidine biosynthesis</keyword>
<dbReference type="NCBIfam" id="TIGR01368">
    <property type="entry name" value="CPSaseIIsmall"/>
    <property type="match status" value="1"/>
</dbReference>
<dbReference type="InterPro" id="IPR029062">
    <property type="entry name" value="Class_I_gatase-like"/>
</dbReference>
<evidence type="ECO:0000256" key="8">
    <source>
        <dbReference type="HAMAP-Rule" id="MF_01209"/>
    </source>
</evidence>
<sequence length="416" mass="42929">MNPLASPTPPMPALLALADGTWHRGHSCGAPGTAFGEIVFNTSMAGYQEIATDPSYAGQVVCLTYPQQGNYGISPEASEAARPALSALVVADACRTPSHWRSRETLPSYLARHGVVAVEGVDTRAVTLAVRGGGAMAAGVSTEVLDPDELVALVRAQPPIAERDLVAAVSCDAPWTETPAAGCGRSVAAVDCGQKAGIVAGLAARGLTVHTLPWDATAADVLALGADGAFLSNGPGDPASVPGVVACARGLLGRVPAFGICLGHQVMALAAGARTVKLAYGHHGGNEPVMNLLTRTCEVTAQNHNYAVDFPSFGPLVPGESGGRTSHEADLRCWAERGVAPVALSPEVGRVRLTHVNLNDGTCEGVEYLDRRAFSLQYHPEGRPGPLDGAYGFDAFCALMAGDPDYLVHAVQGRCA</sequence>
<dbReference type="Gene3D" id="3.50.30.20">
    <property type="entry name" value="Carbamoyl-phosphate synthase small subunit, N-terminal domain"/>
    <property type="match status" value="1"/>
</dbReference>
<evidence type="ECO:0000256" key="6">
    <source>
        <dbReference type="ARBA" id="ARBA00022962"/>
    </source>
</evidence>
<dbReference type="EMBL" id="BQKC01000001">
    <property type="protein sequence ID" value="GJM54782.1"/>
    <property type="molecule type" value="Genomic_DNA"/>
</dbReference>
<dbReference type="SUPFAM" id="SSF52317">
    <property type="entry name" value="Class I glutamine amidotransferase-like"/>
    <property type="match status" value="1"/>
</dbReference>
<feature type="active site" evidence="8">
    <location>
        <position position="381"/>
    </location>
</feature>
<feature type="binding site" evidence="8">
    <location>
        <position position="234"/>
    </location>
    <ligand>
        <name>L-glutamine</name>
        <dbReference type="ChEBI" id="CHEBI:58359"/>
    </ligand>
</feature>
<dbReference type="NCBIfam" id="NF009475">
    <property type="entry name" value="PRK12838.1"/>
    <property type="match status" value="1"/>
</dbReference>
<comment type="function">
    <text evidence="8">Small subunit of the glutamine-dependent carbamoyl phosphate synthetase (CPSase). CPSase catalyzes the formation of carbamoyl phosphate from the ammonia moiety of glutamine, carbonate, and phosphate donated by ATP, constituting the first step of 2 biosynthetic pathways, one leading to arginine and/or urea and the other to pyrimidine nucleotides. The small subunit (glutamine amidotransferase) binds and cleaves glutamine to supply the large subunit with the substrate ammonia.</text>
</comment>
<proteinExistence type="inferred from homology"/>
<comment type="similarity">
    <text evidence="2 8">Belongs to the CarA family.</text>
</comment>
<keyword evidence="5 8" id="KW-0067">ATP-binding</keyword>
<feature type="binding site" evidence="8">
    <location>
        <position position="236"/>
    </location>
    <ligand>
        <name>L-glutamine</name>
        <dbReference type="ChEBI" id="CHEBI:58359"/>
    </ligand>
</feature>
<comment type="subunit">
    <text evidence="8">Composed of two chains; the small (or glutamine) chain promotes the hydrolysis of glutamine to ammonia, which is used by the large (or ammonia) chain to synthesize carbamoyl phosphate. Tetramer of heterodimers (alpha,beta)4.</text>
</comment>
<dbReference type="GO" id="GO:0004088">
    <property type="term" value="F:carbamoyl-phosphate synthase (glutamine-hydrolyzing) activity"/>
    <property type="evidence" value="ECO:0007669"/>
    <property type="project" value="UniProtKB-UniRule"/>
</dbReference>
<dbReference type="HAMAP" id="MF_01209">
    <property type="entry name" value="CPSase_S_chain"/>
    <property type="match status" value="1"/>
</dbReference>
<dbReference type="PANTHER" id="PTHR43418:SF7">
    <property type="entry name" value="CARBAMOYL-PHOSPHATE SYNTHASE SMALL CHAIN"/>
    <property type="match status" value="1"/>
</dbReference>
<dbReference type="InterPro" id="IPR006274">
    <property type="entry name" value="CarbamoylP_synth_ssu"/>
</dbReference>
<comment type="catalytic activity">
    <reaction evidence="7 8">
        <text>hydrogencarbonate + L-glutamine + 2 ATP + H2O = carbamoyl phosphate + L-glutamate + 2 ADP + phosphate + 2 H(+)</text>
        <dbReference type="Rhea" id="RHEA:18633"/>
        <dbReference type="ChEBI" id="CHEBI:15377"/>
        <dbReference type="ChEBI" id="CHEBI:15378"/>
        <dbReference type="ChEBI" id="CHEBI:17544"/>
        <dbReference type="ChEBI" id="CHEBI:29985"/>
        <dbReference type="ChEBI" id="CHEBI:30616"/>
        <dbReference type="ChEBI" id="CHEBI:43474"/>
        <dbReference type="ChEBI" id="CHEBI:58228"/>
        <dbReference type="ChEBI" id="CHEBI:58359"/>
        <dbReference type="ChEBI" id="CHEBI:456216"/>
        <dbReference type="EC" id="6.3.5.5"/>
    </reaction>
</comment>
<dbReference type="RefSeq" id="WP_135978880.1">
    <property type="nucleotide sequence ID" value="NZ_BQKC01000001.1"/>
</dbReference>
<evidence type="ECO:0000313" key="10">
    <source>
        <dbReference type="EMBL" id="GJM54782.1"/>
    </source>
</evidence>
<dbReference type="Pfam" id="PF00117">
    <property type="entry name" value="GATase"/>
    <property type="match status" value="2"/>
</dbReference>
<comment type="pathway">
    <text evidence="8">Pyrimidine metabolism; UMP biosynthesis via de novo pathway; (S)-dihydroorotate from bicarbonate: step 1/3.</text>
</comment>
<comment type="pathway">
    <text evidence="1 8">Amino-acid biosynthesis; L-arginine biosynthesis; carbamoyl phosphate from bicarbonate: step 1/1.</text>
</comment>
<evidence type="ECO:0000256" key="7">
    <source>
        <dbReference type="ARBA" id="ARBA00048816"/>
    </source>
</evidence>
<dbReference type="CDD" id="cd01744">
    <property type="entry name" value="GATase1_CPSase"/>
    <property type="match status" value="1"/>
</dbReference>
<keyword evidence="3 8" id="KW-0436">Ligase</keyword>
<dbReference type="GO" id="GO:0006207">
    <property type="term" value="P:'de novo' pyrimidine nucleobase biosynthetic process"/>
    <property type="evidence" value="ECO:0007669"/>
    <property type="project" value="InterPro"/>
</dbReference>
<comment type="caution">
    <text evidence="10">The sequence shown here is derived from an EMBL/GenBank/DDBJ whole genome shotgun (WGS) entry which is preliminary data.</text>
</comment>
<dbReference type="InterPro" id="IPR035686">
    <property type="entry name" value="CPSase_GATase1"/>
</dbReference>
<dbReference type="PRINTS" id="PR00099">
    <property type="entry name" value="CPSGATASE"/>
</dbReference>
<dbReference type="GO" id="GO:0006541">
    <property type="term" value="P:glutamine metabolic process"/>
    <property type="evidence" value="ECO:0007669"/>
    <property type="project" value="InterPro"/>
</dbReference>
<feature type="binding site" evidence="8">
    <location>
        <position position="55"/>
    </location>
    <ligand>
        <name>L-glutamine</name>
        <dbReference type="ChEBI" id="CHEBI:58359"/>
    </ligand>
</feature>
<dbReference type="Pfam" id="PF00988">
    <property type="entry name" value="CPSase_sm_chain"/>
    <property type="match status" value="1"/>
</dbReference>
<dbReference type="Proteomes" id="UP001055025">
    <property type="component" value="Unassembled WGS sequence"/>
</dbReference>
<keyword evidence="4 8" id="KW-0547">Nucleotide-binding</keyword>
<feature type="binding site" evidence="8">
    <location>
        <position position="303"/>
    </location>
    <ligand>
        <name>L-glutamine</name>
        <dbReference type="ChEBI" id="CHEBI:58359"/>
    </ligand>
</feature>
<feature type="binding site" evidence="8">
    <location>
        <position position="306"/>
    </location>
    <ligand>
        <name>L-glutamine</name>
        <dbReference type="ChEBI" id="CHEBI:58359"/>
    </ligand>
</feature>
<feature type="active site" description="Nucleophile" evidence="8">
    <location>
        <position position="261"/>
    </location>
</feature>
<organism evidence="10 11">
    <name type="scientific">Granulimonas faecalis</name>
    <dbReference type="NCBI Taxonomy" id="2894155"/>
    <lineage>
        <taxon>Bacteria</taxon>
        <taxon>Bacillati</taxon>
        <taxon>Actinomycetota</taxon>
        <taxon>Coriobacteriia</taxon>
        <taxon>Coriobacteriales</taxon>
        <taxon>Kribbibacteriaceae</taxon>
        <taxon>Granulimonas</taxon>
    </lineage>
</organism>
<dbReference type="PROSITE" id="PS51273">
    <property type="entry name" value="GATASE_TYPE_1"/>
    <property type="match status" value="1"/>
</dbReference>
<reference evidence="10" key="1">
    <citation type="journal article" date="2022" name="Int. J. Syst. Evol. Microbiol.">
        <title>Granulimonas faecalis gen. nov., sp. nov., and Leptogranulimonas caecicola gen. nov., sp. nov., novel lactate-producing Atopobiaceae bacteria isolated from mouse intestines, and an emended description of the family Atopobiaceae.</title>
        <authorList>
            <person name="Morinaga K."/>
            <person name="Kusada H."/>
            <person name="Sakamoto S."/>
            <person name="Murakami T."/>
            <person name="Toyoda A."/>
            <person name="Mori H."/>
            <person name="Meng X.Y."/>
            <person name="Takashino M."/>
            <person name="Murotomi K."/>
            <person name="Tamaki H."/>
        </authorList>
    </citation>
    <scope>NUCLEOTIDE SEQUENCE</scope>
    <source>
        <strain evidence="10">OPF53</strain>
    </source>
</reference>
<feature type="domain" description="Carbamoyl-phosphate synthase small subunit N-terminal" evidence="9">
    <location>
        <begin position="11"/>
        <end position="141"/>
    </location>
</feature>
<dbReference type="SMART" id="SM01097">
    <property type="entry name" value="CPSase_sm_chain"/>
    <property type="match status" value="1"/>
</dbReference>
<evidence type="ECO:0000256" key="5">
    <source>
        <dbReference type="ARBA" id="ARBA00022840"/>
    </source>
</evidence>
<evidence type="ECO:0000256" key="4">
    <source>
        <dbReference type="ARBA" id="ARBA00022741"/>
    </source>
</evidence>
<keyword evidence="11" id="KW-1185">Reference proteome</keyword>
<dbReference type="GO" id="GO:0005524">
    <property type="term" value="F:ATP binding"/>
    <property type="evidence" value="ECO:0007669"/>
    <property type="project" value="UniProtKB-UniRule"/>
</dbReference>
<dbReference type="InterPro" id="IPR036480">
    <property type="entry name" value="CarbP_synth_ssu_N_sf"/>
</dbReference>
<dbReference type="PANTHER" id="PTHR43418">
    <property type="entry name" value="MULTIFUNCTIONAL TRYPTOPHAN BIOSYNTHESIS PROTEIN-RELATED"/>
    <property type="match status" value="1"/>
</dbReference>
<comment type="catalytic activity">
    <reaction evidence="8">
        <text>L-glutamine + H2O = L-glutamate + NH4(+)</text>
        <dbReference type="Rhea" id="RHEA:15889"/>
        <dbReference type="ChEBI" id="CHEBI:15377"/>
        <dbReference type="ChEBI" id="CHEBI:28938"/>
        <dbReference type="ChEBI" id="CHEBI:29985"/>
        <dbReference type="ChEBI" id="CHEBI:58359"/>
    </reaction>
</comment>
<evidence type="ECO:0000313" key="11">
    <source>
        <dbReference type="Proteomes" id="UP001055025"/>
    </source>
</evidence>
<dbReference type="InterPro" id="IPR017926">
    <property type="entry name" value="GATASE"/>
</dbReference>
<keyword evidence="8" id="KW-0055">Arginine biosynthesis</keyword>
<dbReference type="InterPro" id="IPR050472">
    <property type="entry name" value="Anth_synth/Amidotransfase"/>
</dbReference>
<evidence type="ECO:0000256" key="3">
    <source>
        <dbReference type="ARBA" id="ARBA00022598"/>
    </source>
</evidence>
<name>A0AAV5B0P9_9ACTN</name>
<evidence type="ECO:0000256" key="1">
    <source>
        <dbReference type="ARBA" id="ARBA00005077"/>
    </source>
</evidence>
<dbReference type="GO" id="GO:0044205">
    <property type="term" value="P:'de novo' UMP biosynthetic process"/>
    <property type="evidence" value="ECO:0007669"/>
    <property type="project" value="UniProtKB-UniRule"/>
</dbReference>
<feature type="binding site" evidence="8">
    <location>
        <position position="265"/>
    </location>
    <ligand>
        <name>L-glutamine</name>
        <dbReference type="ChEBI" id="CHEBI:58359"/>
    </ligand>
</feature>